<accession>A0A368YUH4</accession>
<name>A0A368YUH4_9HYPH</name>
<organism evidence="1 2">
    <name type="scientific">Phyllobacterium bourgognense</name>
    <dbReference type="NCBI Taxonomy" id="314236"/>
    <lineage>
        <taxon>Bacteria</taxon>
        <taxon>Pseudomonadati</taxon>
        <taxon>Pseudomonadota</taxon>
        <taxon>Alphaproteobacteria</taxon>
        <taxon>Hyphomicrobiales</taxon>
        <taxon>Phyllobacteriaceae</taxon>
        <taxon>Phyllobacterium</taxon>
    </lineage>
</organism>
<keyword evidence="2" id="KW-1185">Reference proteome</keyword>
<comment type="caution">
    <text evidence="1">The sequence shown here is derived from an EMBL/GenBank/DDBJ whole genome shotgun (WGS) entry which is preliminary data.</text>
</comment>
<dbReference type="Proteomes" id="UP000253324">
    <property type="component" value="Unassembled WGS sequence"/>
</dbReference>
<gene>
    <name evidence="1" type="ORF">C7476_1095</name>
</gene>
<dbReference type="AlphaFoldDB" id="A0A368YUH4"/>
<evidence type="ECO:0000313" key="2">
    <source>
        <dbReference type="Proteomes" id="UP000253324"/>
    </source>
</evidence>
<protein>
    <submittedName>
        <fullName evidence="1">Uncharacterized protein</fullName>
    </submittedName>
</protein>
<sequence>MRIDDDDFSSLRLADAVVAAQAQHVLGVSVTGAVARNRLHGEEREPSFPANTRNIVEGCIPPENTAPIPKRTKPSNIPVQCKAPFARPKVDRGTLD</sequence>
<reference evidence="1 2" key="1">
    <citation type="submission" date="2018-07" db="EMBL/GenBank/DDBJ databases">
        <title>Genomic Encyclopedia of Type Strains, Phase III (KMG-III): the genomes of soil and plant-associated and newly described type strains.</title>
        <authorList>
            <person name="Whitman W."/>
        </authorList>
    </citation>
    <scope>NUCLEOTIDE SEQUENCE [LARGE SCALE GENOMIC DNA]</scope>
    <source>
        <strain evidence="1 2">31-25a</strain>
    </source>
</reference>
<proteinExistence type="predicted"/>
<dbReference type="EMBL" id="QPJM01000009">
    <property type="protein sequence ID" value="RCW81824.1"/>
    <property type="molecule type" value="Genomic_DNA"/>
</dbReference>
<evidence type="ECO:0000313" key="1">
    <source>
        <dbReference type="EMBL" id="RCW81824.1"/>
    </source>
</evidence>